<keyword evidence="1" id="KW-0812">Transmembrane</keyword>
<dbReference type="RefSeq" id="WP_197718273.1">
    <property type="nucleotide sequence ID" value="NZ_CP033972.1"/>
</dbReference>
<feature type="transmembrane region" description="Helical" evidence="1">
    <location>
        <begin position="203"/>
        <end position="223"/>
    </location>
</feature>
<reference evidence="2 3" key="1">
    <citation type="submission" date="2018-11" db="EMBL/GenBank/DDBJ databases">
        <title>Gordonia insulae sp. nov., isolated from an island soil.</title>
        <authorList>
            <person name="Kim Y.S."/>
            <person name="Kim S.B."/>
        </authorList>
    </citation>
    <scope>NUCLEOTIDE SEQUENCE [LARGE SCALE GENOMIC DNA]</scope>
    <source>
        <strain evidence="2 3">MMS17-SY073</strain>
    </source>
</reference>
<dbReference type="PANTHER" id="PTHR35007:SF4">
    <property type="entry name" value="CONSERVED TRANSMEMBRANE PROTEIN-RELATED"/>
    <property type="match status" value="1"/>
</dbReference>
<proteinExistence type="predicted"/>
<keyword evidence="1" id="KW-0472">Membrane</keyword>
<evidence type="ECO:0008006" key="4">
    <source>
        <dbReference type="Google" id="ProtNLM"/>
    </source>
</evidence>
<gene>
    <name evidence="2" type="ORF">D7316_04055</name>
</gene>
<evidence type="ECO:0000313" key="3">
    <source>
        <dbReference type="Proteomes" id="UP000271469"/>
    </source>
</evidence>
<dbReference type="Proteomes" id="UP000271469">
    <property type="component" value="Chromosome"/>
</dbReference>
<dbReference type="EMBL" id="CP033972">
    <property type="protein sequence ID" value="AZG47445.1"/>
    <property type="molecule type" value="Genomic_DNA"/>
</dbReference>
<feature type="transmembrane region" description="Helical" evidence="1">
    <location>
        <begin position="235"/>
        <end position="254"/>
    </location>
</feature>
<protein>
    <recommendedName>
        <fullName evidence="4">Type II secretion system protein GspF domain-containing protein</fullName>
    </recommendedName>
</protein>
<evidence type="ECO:0000256" key="1">
    <source>
        <dbReference type="SAM" id="Phobius"/>
    </source>
</evidence>
<feature type="transmembrane region" description="Helical" evidence="1">
    <location>
        <begin position="39"/>
        <end position="72"/>
    </location>
</feature>
<dbReference type="KEGG" id="gom:D7316_04055"/>
<evidence type="ECO:0000313" key="2">
    <source>
        <dbReference type="EMBL" id="AZG47445.1"/>
    </source>
</evidence>
<organism evidence="2 3">
    <name type="scientific">Gordonia insulae</name>
    <dbReference type="NCBI Taxonomy" id="2420509"/>
    <lineage>
        <taxon>Bacteria</taxon>
        <taxon>Bacillati</taxon>
        <taxon>Actinomycetota</taxon>
        <taxon>Actinomycetes</taxon>
        <taxon>Mycobacteriales</taxon>
        <taxon>Gordoniaceae</taxon>
        <taxon>Gordonia</taxon>
    </lineage>
</organism>
<keyword evidence="3" id="KW-1185">Reference proteome</keyword>
<dbReference type="PANTHER" id="PTHR35007">
    <property type="entry name" value="INTEGRAL MEMBRANE PROTEIN-RELATED"/>
    <property type="match status" value="1"/>
</dbReference>
<sequence>MTLVLLAVAVAVHWWPATRVEHRLTTLNVSVRSAPSVPWTVIGACAAPVVAMIAGSGQVAVAVSLVCVTLMWRRRRSRRTRGQEQEASDLALALSVMIAELSVGAPPAHACASAARELARARADSPVVAGLGTMAGRAELGGEVVAEGEASGHLSWRRVGVAWQLADRHGLPIVELLESVRADLLARKQFAARTRAGLAGPRATATVLAGLPVIGILLGELMGAHPLGVLLGGRLGGLLLIIGTALSMAGLVWADRITDRVANR</sequence>
<keyword evidence="1" id="KW-1133">Transmembrane helix</keyword>
<dbReference type="AlphaFoldDB" id="A0A3G8JRU8"/>
<accession>A0A3G8JRU8</accession>
<name>A0A3G8JRU8_9ACTN</name>